<dbReference type="AlphaFoldDB" id="A0A1F8BHG9"/>
<reference evidence="1 2" key="1">
    <citation type="journal article" date="2016" name="Nat. Commun.">
        <title>Thousands of microbial genomes shed light on interconnected biogeochemical processes in an aquifer system.</title>
        <authorList>
            <person name="Anantharaman K."/>
            <person name="Brown C.T."/>
            <person name="Hug L.A."/>
            <person name="Sharon I."/>
            <person name="Castelle C.J."/>
            <person name="Probst A.J."/>
            <person name="Thomas B.C."/>
            <person name="Singh A."/>
            <person name="Wilkins M.J."/>
            <person name="Karaoz U."/>
            <person name="Brodie E.L."/>
            <person name="Williams K.H."/>
            <person name="Hubbard S.S."/>
            <person name="Banfield J.F."/>
        </authorList>
    </citation>
    <scope>NUCLEOTIDE SEQUENCE [LARGE SCALE GENOMIC DNA]</scope>
</reference>
<sequence>MGAEEAEALRQDSSRLFNSFMGTGNAETFALLLRVDVQLGRFKGIDLASPDEDCGATIKSVAEALGAGDDLDALRIGGIRRSELGLARMAIKQYIKDVEAATDRYQAEGAGGGSKAHATLGKIDDALRYAEEAETAGAPL</sequence>
<protein>
    <submittedName>
        <fullName evidence="1">Uncharacterized protein</fullName>
    </submittedName>
</protein>
<dbReference type="EMBL" id="MGHF01000016">
    <property type="protein sequence ID" value="OGM63506.1"/>
    <property type="molecule type" value="Genomic_DNA"/>
</dbReference>
<gene>
    <name evidence="1" type="ORF">A2961_01885</name>
</gene>
<evidence type="ECO:0000313" key="2">
    <source>
        <dbReference type="Proteomes" id="UP000177082"/>
    </source>
</evidence>
<organism evidence="1 2">
    <name type="scientific">Candidatus Woesebacteria bacterium RIFCSPLOWO2_01_FULL_39_21</name>
    <dbReference type="NCBI Taxonomy" id="1802519"/>
    <lineage>
        <taxon>Bacteria</taxon>
        <taxon>Candidatus Woeseibacteriota</taxon>
    </lineage>
</organism>
<comment type="caution">
    <text evidence="1">The sequence shown here is derived from an EMBL/GenBank/DDBJ whole genome shotgun (WGS) entry which is preliminary data.</text>
</comment>
<dbReference type="Proteomes" id="UP000177082">
    <property type="component" value="Unassembled WGS sequence"/>
</dbReference>
<evidence type="ECO:0000313" key="1">
    <source>
        <dbReference type="EMBL" id="OGM63506.1"/>
    </source>
</evidence>
<name>A0A1F8BHG9_9BACT</name>
<proteinExistence type="predicted"/>
<accession>A0A1F8BHG9</accession>
<dbReference type="STRING" id="1802519.A2961_01885"/>